<name>A0A8S3ZAE2_9EUPU</name>
<dbReference type="Gene3D" id="3.30.1140.40">
    <property type="entry name" value="Tctex-1"/>
    <property type="match status" value="1"/>
</dbReference>
<keyword evidence="4" id="KW-1185">Reference proteome</keyword>
<feature type="compositionally biased region" description="Basic and acidic residues" evidence="2">
    <location>
        <begin position="123"/>
        <end position="139"/>
    </location>
</feature>
<dbReference type="AlphaFoldDB" id="A0A8S3ZAE2"/>
<dbReference type="GO" id="GO:0045505">
    <property type="term" value="F:dynein intermediate chain binding"/>
    <property type="evidence" value="ECO:0007669"/>
    <property type="project" value="TreeGrafter"/>
</dbReference>
<evidence type="ECO:0000313" key="4">
    <source>
        <dbReference type="Proteomes" id="UP000678393"/>
    </source>
</evidence>
<feature type="compositionally biased region" description="Polar residues" evidence="2">
    <location>
        <begin position="54"/>
        <end position="79"/>
    </location>
</feature>
<feature type="region of interest" description="Disordered" evidence="2">
    <location>
        <begin position="116"/>
        <end position="139"/>
    </location>
</feature>
<proteinExistence type="inferred from homology"/>
<dbReference type="PANTHER" id="PTHR21255">
    <property type="entry name" value="T-COMPLEX-ASSOCIATED-TESTIS-EXPRESSED 1/ DYNEIN LIGHT CHAIN"/>
    <property type="match status" value="1"/>
</dbReference>
<dbReference type="PANTHER" id="PTHR21255:SF65">
    <property type="entry name" value="TCTEX1 DOMAIN-CONTAINING PROTEIN 2"/>
    <property type="match status" value="1"/>
</dbReference>
<dbReference type="GO" id="GO:0005737">
    <property type="term" value="C:cytoplasm"/>
    <property type="evidence" value="ECO:0007669"/>
    <property type="project" value="TreeGrafter"/>
</dbReference>
<dbReference type="InterPro" id="IPR038586">
    <property type="entry name" value="Tctex-1-like_sf"/>
</dbReference>
<sequence length="249" mass="28521">MTTERLTQTRLEQYELILANLHITPDAATSQRKESLALTRPHNHLFNRRESTRRTSSAIHEQTSSQLTRRTSNATHQQTSSQSERKSSRSMPSTASHQSAALSVFRVIQAARNWKRLSRRHQTTQEKPKPRLENTYRLGPDPEKLFNRAKVEVVIEDVFNRLLKNFKNSSGDSKDRCLLISAEILRLVKHLDFQRYKIVCNVIIMQNKGQGSEVASRCVWNSEMDSSASVTRAIGDIVCVANVHAMYFE</sequence>
<feature type="region of interest" description="Disordered" evidence="2">
    <location>
        <begin position="32"/>
        <end position="98"/>
    </location>
</feature>
<dbReference type="EMBL" id="CAJHNH020001680">
    <property type="protein sequence ID" value="CAG5124036.1"/>
    <property type="molecule type" value="Genomic_DNA"/>
</dbReference>
<reference evidence="3" key="1">
    <citation type="submission" date="2021-04" db="EMBL/GenBank/DDBJ databases">
        <authorList>
            <consortium name="Molecular Ecology Group"/>
        </authorList>
    </citation>
    <scope>NUCLEOTIDE SEQUENCE</scope>
</reference>
<comment type="similarity">
    <text evidence="1">Belongs to the dynein light chain Tctex-type family.</text>
</comment>
<dbReference type="GO" id="GO:0005868">
    <property type="term" value="C:cytoplasmic dynein complex"/>
    <property type="evidence" value="ECO:0007669"/>
    <property type="project" value="TreeGrafter"/>
</dbReference>
<evidence type="ECO:0000256" key="2">
    <source>
        <dbReference type="SAM" id="MobiDB-lite"/>
    </source>
</evidence>
<gene>
    <name evidence="3" type="ORF">CUNI_LOCUS9594</name>
</gene>
<dbReference type="InterPro" id="IPR005334">
    <property type="entry name" value="Tctex-1-like"/>
</dbReference>
<evidence type="ECO:0000256" key="1">
    <source>
        <dbReference type="ARBA" id="ARBA00005361"/>
    </source>
</evidence>
<organism evidence="3 4">
    <name type="scientific">Candidula unifasciata</name>
    <dbReference type="NCBI Taxonomy" id="100452"/>
    <lineage>
        <taxon>Eukaryota</taxon>
        <taxon>Metazoa</taxon>
        <taxon>Spiralia</taxon>
        <taxon>Lophotrochozoa</taxon>
        <taxon>Mollusca</taxon>
        <taxon>Gastropoda</taxon>
        <taxon>Heterobranchia</taxon>
        <taxon>Euthyneura</taxon>
        <taxon>Panpulmonata</taxon>
        <taxon>Eupulmonata</taxon>
        <taxon>Stylommatophora</taxon>
        <taxon>Helicina</taxon>
        <taxon>Helicoidea</taxon>
        <taxon>Geomitridae</taxon>
        <taxon>Candidula</taxon>
    </lineage>
</organism>
<dbReference type="GO" id="GO:0007018">
    <property type="term" value="P:microtubule-based movement"/>
    <property type="evidence" value="ECO:0007669"/>
    <property type="project" value="TreeGrafter"/>
</dbReference>
<dbReference type="CDD" id="cd21451">
    <property type="entry name" value="DLC-like_TCTEX1D"/>
    <property type="match status" value="1"/>
</dbReference>
<dbReference type="OrthoDB" id="10260741at2759"/>
<accession>A0A8S3ZAE2</accession>
<dbReference type="Proteomes" id="UP000678393">
    <property type="component" value="Unassembled WGS sequence"/>
</dbReference>
<dbReference type="Pfam" id="PF03645">
    <property type="entry name" value="Tctex-1"/>
    <property type="match status" value="1"/>
</dbReference>
<comment type="caution">
    <text evidence="3">The sequence shown here is derived from an EMBL/GenBank/DDBJ whole genome shotgun (WGS) entry which is preliminary data.</text>
</comment>
<protein>
    <submittedName>
        <fullName evidence="3">Uncharacterized protein</fullName>
    </submittedName>
</protein>
<evidence type="ECO:0000313" key="3">
    <source>
        <dbReference type="EMBL" id="CAG5124036.1"/>
    </source>
</evidence>